<dbReference type="GO" id="GO:0043171">
    <property type="term" value="P:peptide catabolic process"/>
    <property type="evidence" value="ECO:0007669"/>
    <property type="project" value="TreeGrafter"/>
</dbReference>
<comment type="cofactor">
    <cofactor evidence="2">
        <name>Zn(2+)</name>
        <dbReference type="ChEBI" id="CHEBI:29105"/>
    </cofactor>
</comment>
<evidence type="ECO:0000256" key="9">
    <source>
        <dbReference type="ARBA" id="ARBA00022801"/>
    </source>
</evidence>
<dbReference type="Pfam" id="PF01433">
    <property type="entry name" value="Peptidase_M1"/>
    <property type="match status" value="1"/>
</dbReference>
<dbReference type="EC" id="3.4.11.2" evidence="4"/>
<dbReference type="SUPFAM" id="SSF63737">
    <property type="entry name" value="Leukotriene A4 hydrolase N-terminal domain"/>
    <property type="match status" value="1"/>
</dbReference>
<dbReference type="InterPro" id="IPR014782">
    <property type="entry name" value="Peptidase_M1_dom"/>
</dbReference>
<evidence type="ECO:0000259" key="12">
    <source>
        <dbReference type="Pfam" id="PF01433"/>
    </source>
</evidence>
<dbReference type="RefSeq" id="WP_196099023.1">
    <property type="nucleotide sequence ID" value="NZ_CP064939.1"/>
</dbReference>
<dbReference type="Pfam" id="PF17900">
    <property type="entry name" value="Peptidase_M1_N"/>
    <property type="match status" value="1"/>
</dbReference>
<evidence type="ECO:0000259" key="13">
    <source>
        <dbReference type="Pfam" id="PF17900"/>
    </source>
</evidence>
<evidence type="ECO:0000256" key="7">
    <source>
        <dbReference type="ARBA" id="ARBA00022670"/>
    </source>
</evidence>
<dbReference type="GO" id="GO:0070006">
    <property type="term" value="F:metalloaminopeptidase activity"/>
    <property type="evidence" value="ECO:0007669"/>
    <property type="project" value="TreeGrafter"/>
</dbReference>
<dbReference type="GO" id="GO:0008270">
    <property type="term" value="F:zinc ion binding"/>
    <property type="evidence" value="ECO:0007669"/>
    <property type="project" value="InterPro"/>
</dbReference>
<dbReference type="InterPro" id="IPR045357">
    <property type="entry name" value="Aminopeptidase_N-like_N"/>
</dbReference>
<dbReference type="AlphaFoldDB" id="A0A7S9KZ73"/>
<feature type="domain" description="Peptidase M1 membrane alanine aminopeptidase" evidence="12">
    <location>
        <begin position="252"/>
        <end position="462"/>
    </location>
</feature>
<evidence type="ECO:0000256" key="4">
    <source>
        <dbReference type="ARBA" id="ARBA00012564"/>
    </source>
</evidence>
<evidence type="ECO:0000256" key="6">
    <source>
        <dbReference type="ARBA" id="ARBA00022438"/>
    </source>
</evidence>
<dbReference type="SUPFAM" id="SSF55486">
    <property type="entry name" value="Metalloproteases ('zincins'), catalytic domain"/>
    <property type="match status" value="1"/>
</dbReference>
<keyword evidence="8" id="KW-0479">Metal-binding</keyword>
<dbReference type="InterPro" id="IPR042097">
    <property type="entry name" value="Aminopeptidase_N-like_N_sf"/>
</dbReference>
<keyword evidence="10" id="KW-0862">Zinc</keyword>
<proteinExistence type="inferred from homology"/>
<evidence type="ECO:0000256" key="1">
    <source>
        <dbReference type="ARBA" id="ARBA00000098"/>
    </source>
</evidence>
<evidence type="ECO:0000256" key="2">
    <source>
        <dbReference type="ARBA" id="ARBA00001947"/>
    </source>
</evidence>
<evidence type="ECO:0000313" key="15">
    <source>
        <dbReference type="Proteomes" id="UP000594759"/>
    </source>
</evidence>
<protein>
    <recommendedName>
        <fullName evidence="5">Aminopeptidase N</fullName>
        <ecNumber evidence="4">3.4.11.2</ecNumber>
    </recommendedName>
</protein>
<evidence type="ECO:0000256" key="10">
    <source>
        <dbReference type="ARBA" id="ARBA00022833"/>
    </source>
</evidence>
<dbReference type="CDD" id="cd09602">
    <property type="entry name" value="M1_APN"/>
    <property type="match status" value="1"/>
</dbReference>
<keyword evidence="11" id="KW-0482">Metalloprotease</keyword>
<evidence type="ECO:0000256" key="8">
    <source>
        <dbReference type="ARBA" id="ARBA00022723"/>
    </source>
</evidence>
<dbReference type="GO" id="GO:0005737">
    <property type="term" value="C:cytoplasm"/>
    <property type="evidence" value="ECO:0007669"/>
    <property type="project" value="TreeGrafter"/>
</dbReference>
<accession>A0A7S9KZ73</accession>
<name>A0A7S9KZ73_9SPHI</name>
<dbReference type="PANTHER" id="PTHR11533">
    <property type="entry name" value="PROTEASE M1 ZINC METALLOPROTEASE"/>
    <property type="match status" value="1"/>
</dbReference>
<dbReference type="PANTHER" id="PTHR11533:SF174">
    <property type="entry name" value="PUROMYCIN-SENSITIVE AMINOPEPTIDASE-RELATED"/>
    <property type="match status" value="1"/>
</dbReference>
<organism evidence="14 15">
    <name type="scientific">Pedobacter endophyticus</name>
    <dbReference type="NCBI Taxonomy" id="2789740"/>
    <lineage>
        <taxon>Bacteria</taxon>
        <taxon>Pseudomonadati</taxon>
        <taxon>Bacteroidota</taxon>
        <taxon>Sphingobacteriia</taxon>
        <taxon>Sphingobacteriales</taxon>
        <taxon>Sphingobacteriaceae</taxon>
        <taxon>Pedobacter</taxon>
    </lineage>
</organism>
<sequence length="854" mass="97222">MFKPFVLFVYLLFFFHSNGIAQQSILVENGVSEQLAHKRSSIISNVQYQLHFNIPAALSEEITGREQLTFQLKAVKEALQIDFKQAANQVSKIVVNGKKTDVDLQNEHLIVAAQYLKKGENTVEIDFIAGSSSLNRNPEYLYALFVPDHARSAFPCFDQPNLKARFLLSLTIPAGWKALANGELKNISADGGAQTYQFANSDLLPTYLFSFTAGKYLSVNQKVGARNQEFLHRETDSVKIKLSTDSIFKAHGDAINFLEQWTNIPFPFQKIGFAAIPDFQFGGMEHPGVVQYKASSLFLDGGATKDQLIGRLNLISHETAHMWFGDLVTMNWFNDVWMKEVFANFMADKVTEKLMGKETFDLKFLQDHYPAAYGVDRTLGANAIRQQLDNLQDAGSMYGNIIYHKAPIMMRQLELLMGKDNFQQGIRSYLKKYAYGNATWNDLIGILSTYTEKDLNKWNKVWVNSPGRPIFDYKISYRGEKIDQLSIQQHPEFGEQAVWPQVFTVTLVYADRSENIKVAMNAAKLEIKEAINLPRPKYLIFNTDALGYGLFPIDSNSIEDLVNLKTPLERASAYINLYENLLSGRSLKPASLLELLITGIQKEKNEMNLRLLGGYIGNIYWSFMRPAERVSLAPRLEQVLWQRMQMEPEANNKKILFKTFQDVYLTSAAGATLRQIWHTQQSPAGVKLTEDDYISLAFTLALKSDTVSNFLTVQRDRIANVERKNRISFLMPALSTDVAERNRFFESLADQKNREKEAWVSYALAYLNHPLRHQTSIAYLPKSLELVAEIQRTGDIFFPQSWLGATFNGYQSNEAYQIVTDFLTKHPNYNPKLKGKILQATDNLHRAQKIMSNK</sequence>
<comment type="similarity">
    <text evidence="3">Belongs to the peptidase M1 family.</text>
</comment>
<reference evidence="14 15" key="1">
    <citation type="submission" date="2020-11" db="EMBL/GenBank/DDBJ databases">
        <title>Pedobacter endophytica, an endophytic bacteria isolated form Carex pumila.</title>
        <authorList>
            <person name="Peng Y."/>
            <person name="Jiang L."/>
            <person name="Lee J."/>
        </authorList>
    </citation>
    <scope>NUCLEOTIDE SEQUENCE [LARGE SCALE GENOMIC DNA]</scope>
    <source>
        <strain evidence="14 15">JBR3-12</strain>
    </source>
</reference>
<feature type="domain" description="Aminopeptidase N-like N-terminal" evidence="13">
    <location>
        <begin position="47"/>
        <end position="208"/>
    </location>
</feature>
<keyword evidence="7" id="KW-0645">Protease</keyword>
<dbReference type="InterPro" id="IPR050344">
    <property type="entry name" value="Peptidase_M1_aminopeptidases"/>
</dbReference>
<dbReference type="Gene3D" id="1.10.390.10">
    <property type="entry name" value="Neutral Protease Domain 2"/>
    <property type="match status" value="1"/>
</dbReference>
<dbReference type="PRINTS" id="PR00756">
    <property type="entry name" value="ALADIPTASE"/>
</dbReference>
<comment type="catalytic activity">
    <reaction evidence="1">
        <text>Release of an N-terminal amino acid, Xaa-|-Yaa- from a peptide, amide or arylamide. Xaa is preferably Ala, but may be most amino acids including Pro (slow action). When a terminal hydrophobic residue is followed by a prolyl residue, the two may be released as an intact Xaa-Pro dipeptide.</text>
        <dbReference type="EC" id="3.4.11.2"/>
    </reaction>
</comment>
<dbReference type="GO" id="GO:0042277">
    <property type="term" value="F:peptide binding"/>
    <property type="evidence" value="ECO:0007669"/>
    <property type="project" value="TreeGrafter"/>
</dbReference>
<dbReference type="InterPro" id="IPR001930">
    <property type="entry name" value="Peptidase_M1"/>
</dbReference>
<dbReference type="InterPro" id="IPR027268">
    <property type="entry name" value="Peptidase_M4/M1_CTD_sf"/>
</dbReference>
<keyword evidence="6" id="KW-0031">Aminopeptidase</keyword>
<evidence type="ECO:0000256" key="5">
    <source>
        <dbReference type="ARBA" id="ARBA00015611"/>
    </source>
</evidence>
<evidence type="ECO:0000256" key="11">
    <source>
        <dbReference type="ARBA" id="ARBA00023049"/>
    </source>
</evidence>
<evidence type="ECO:0000313" key="14">
    <source>
        <dbReference type="EMBL" id="QPH39557.1"/>
    </source>
</evidence>
<dbReference type="EMBL" id="CP064939">
    <property type="protein sequence ID" value="QPH39557.1"/>
    <property type="molecule type" value="Genomic_DNA"/>
</dbReference>
<dbReference type="Gene3D" id="2.60.40.1730">
    <property type="entry name" value="tricorn interacting facor f3 domain"/>
    <property type="match status" value="1"/>
</dbReference>
<gene>
    <name evidence="14" type="ORF">IZT61_21375</name>
</gene>
<evidence type="ECO:0000256" key="3">
    <source>
        <dbReference type="ARBA" id="ARBA00010136"/>
    </source>
</evidence>
<dbReference type="GO" id="GO:0006508">
    <property type="term" value="P:proteolysis"/>
    <property type="evidence" value="ECO:0007669"/>
    <property type="project" value="UniProtKB-KW"/>
</dbReference>
<dbReference type="GO" id="GO:0005615">
    <property type="term" value="C:extracellular space"/>
    <property type="evidence" value="ECO:0007669"/>
    <property type="project" value="TreeGrafter"/>
</dbReference>
<dbReference type="GO" id="GO:0016285">
    <property type="term" value="F:alanyl aminopeptidase activity"/>
    <property type="evidence" value="ECO:0007669"/>
    <property type="project" value="UniProtKB-EC"/>
</dbReference>
<keyword evidence="15" id="KW-1185">Reference proteome</keyword>
<dbReference type="GO" id="GO:0016020">
    <property type="term" value="C:membrane"/>
    <property type="evidence" value="ECO:0007669"/>
    <property type="project" value="TreeGrafter"/>
</dbReference>
<keyword evidence="9" id="KW-0378">Hydrolase</keyword>
<dbReference type="KEGG" id="pex:IZT61_21375"/>
<dbReference type="Proteomes" id="UP000594759">
    <property type="component" value="Chromosome"/>
</dbReference>